<comment type="caution">
    <text evidence="1">The sequence shown here is derived from an EMBL/GenBank/DDBJ whole genome shotgun (WGS) entry which is preliminary data.</text>
</comment>
<sequence length="266" mass="29292">MKFTQILYFGSLAYGLAIRSSDFPTNHLPLPNAANEPSLDHIMNGHNITYLLVSRDDGQCTDPTFGSSQWADYSNDGNGRYAGSCGVTGHDSHKCWTDVYTVQAQIQWSPWKVVSAGIDCAGSASCPISDTWEFQSCKSQSTSVSVTAGIQSEVLNIGGEVTHETGTTECQTHSSQKTWEWDNQFCHKVSASYQYIRTWGYSRRTCVTPRGGNPPRRGDGFFTVGWSDWSYDFPTGRHHYSGKYHCSTDVGTKGMDLPGAGPVIRV</sequence>
<evidence type="ECO:0000313" key="1">
    <source>
        <dbReference type="EMBL" id="KAK6002039.1"/>
    </source>
</evidence>
<proteinExistence type="predicted"/>
<gene>
    <name evidence="1" type="ORF">QM012_002529</name>
</gene>
<name>A0ABR0TCA6_AURPU</name>
<dbReference type="Proteomes" id="UP001341245">
    <property type="component" value="Unassembled WGS sequence"/>
</dbReference>
<protein>
    <submittedName>
        <fullName evidence="1">Uncharacterized protein</fullName>
    </submittedName>
</protein>
<accession>A0ABR0TCA6</accession>
<reference evidence="1 2" key="1">
    <citation type="submission" date="2023-11" db="EMBL/GenBank/DDBJ databases">
        <title>Draft genome sequence and annotation of the polyextremotolerant black yeast-like fungus Aureobasidium pullulans NRRL 62042.</title>
        <authorList>
            <person name="Dielentheis-Frenken M.R.E."/>
            <person name="Wibberg D."/>
            <person name="Blank L.M."/>
            <person name="Tiso T."/>
        </authorList>
    </citation>
    <scope>NUCLEOTIDE SEQUENCE [LARGE SCALE GENOMIC DNA]</scope>
    <source>
        <strain evidence="1 2">NRRL 62042</strain>
    </source>
</reference>
<organism evidence="1 2">
    <name type="scientific">Aureobasidium pullulans</name>
    <name type="common">Black yeast</name>
    <name type="synonym">Pullularia pullulans</name>
    <dbReference type="NCBI Taxonomy" id="5580"/>
    <lineage>
        <taxon>Eukaryota</taxon>
        <taxon>Fungi</taxon>
        <taxon>Dikarya</taxon>
        <taxon>Ascomycota</taxon>
        <taxon>Pezizomycotina</taxon>
        <taxon>Dothideomycetes</taxon>
        <taxon>Dothideomycetidae</taxon>
        <taxon>Dothideales</taxon>
        <taxon>Saccotheciaceae</taxon>
        <taxon>Aureobasidium</taxon>
    </lineage>
</organism>
<evidence type="ECO:0000313" key="2">
    <source>
        <dbReference type="Proteomes" id="UP001341245"/>
    </source>
</evidence>
<keyword evidence="2" id="KW-1185">Reference proteome</keyword>
<dbReference type="EMBL" id="JASGXD010000013">
    <property type="protein sequence ID" value="KAK6002039.1"/>
    <property type="molecule type" value="Genomic_DNA"/>
</dbReference>